<dbReference type="SUPFAM" id="SSF53271">
    <property type="entry name" value="PRTase-like"/>
    <property type="match status" value="1"/>
</dbReference>
<reference evidence="1" key="1">
    <citation type="submission" date="2018-05" db="EMBL/GenBank/DDBJ databases">
        <authorList>
            <person name="Lanie J.A."/>
            <person name="Ng W.-L."/>
            <person name="Kazmierczak K.M."/>
            <person name="Andrzejewski T.M."/>
            <person name="Davidsen T.M."/>
            <person name="Wayne K.J."/>
            <person name="Tettelin H."/>
            <person name="Glass J.I."/>
            <person name="Rusch D."/>
            <person name="Podicherti R."/>
            <person name="Tsui H.-C.T."/>
            <person name="Winkler M.E."/>
        </authorList>
    </citation>
    <scope>NUCLEOTIDE SEQUENCE</scope>
</reference>
<proteinExistence type="predicted"/>
<name>A0A382PC11_9ZZZZ</name>
<dbReference type="Gene3D" id="3.40.50.2020">
    <property type="match status" value="1"/>
</dbReference>
<dbReference type="InterPro" id="IPR029057">
    <property type="entry name" value="PRTase-like"/>
</dbReference>
<sequence>MSIKSHIRTIKNYPIEGVMFRDITILLNNLEGFGAVIEELVTAIITEKGVVFAPNSEKINQLFD</sequence>
<evidence type="ECO:0008006" key="2">
    <source>
        <dbReference type="Google" id="ProtNLM"/>
    </source>
</evidence>
<evidence type="ECO:0000313" key="1">
    <source>
        <dbReference type="EMBL" id="SVC70949.1"/>
    </source>
</evidence>
<accession>A0A382PC11</accession>
<dbReference type="AlphaFoldDB" id="A0A382PC11"/>
<protein>
    <recommendedName>
        <fullName evidence="2">Phosphoribosyltransferase domain-containing protein</fullName>
    </recommendedName>
</protein>
<organism evidence="1">
    <name type="scientific">marine metagenome</name>
    <dbReference type="NCBI Taxonomy" id="408172"/>
    <lineage>
        <taxon>unclassified sequences</taxon>
        <taxon>metagenomes</taxon>
        <taxon>ecological metagenomes</taxon>
    </lineage>
</organism>
<dbReference type="EMBL" id="UINC01106348">
    <property type="protein sequence ID" value="SVC70949.1"/>
    <property type="molecule type" value="Genomic_DNA"/>
</dbReference>
<gene>
    <name evidence="1" type="ORF">METZ01_LOCUS323803</name>
</gene>